<gene>
    <name evidence="2" type="ORF">M9458_036364</name>
</gene>
<organism evidence="2 3">
    <name type="scientific">Cirrhinus mrigala</name>
    <name type="common">Mrigala</name>
    <dbReference type="NCBI Taxonomy" id="683832"/>
    <lineage>
        <taxon>Eukaryota</taxon>
        <taxon>Metazoa</taxon>
        <taxon>Chordata</taxon>
        <taxon>Craniata</taxon>
        <taxon>Vertebrata</taxon>
        <taxon>Euteleostomi</taxon>
        <taxon>Actinopterygii</taxon>
        <taxon>Neopterygii</taxon>
        <taxon>Teleostei</taxon>
        <taxon>Ostariophysi</taxon>
        <taxon>Cypriniformes</taxon>
        <taxon>Cyprinidae</taxon>
        <taxon>Labeoninae</taxon>
        <taxon>Labeonini</taxon>
        <taxon>Cirrhinus</taxon>
    </lineage>
</organism>
<feature type="compositionally biased region" description="Basic and acidic residues" evidence="1">
    <location>
        <begin position="19"/>
        <end position="29"/>
    </location>
</feature>
<feature type="non-terminal residue" evidence="2">
    <location>
        <position position="1"/>
    </location>
</feature>
<reference evidence="2 3" key="1">
    <citation type="submission" date="2024-05" db="EMBL/GenBank/DDBJ databases">
        <title>Genome sequencing and assembly of Indian major carp, Cirrhinus mrigala (Hamilton, 1822).</title>
        <authorList>
            <person name="Mohindra V."/>
            <person name="Chowdhury L.M."/>
            <person name="Lal K."/>
            <person name="Jena J.K."/>
        </authorList>
    </citation>
    <scope>NUCLEOTIDE SEQUENCE [LARGE SCALE GENOMIC DNA]</scope>
    <source>
        <strain evidence="2">CM1030</strain>
        <tissue evidence="2">Blood</tissue>
    </source>
</reference>
<sequence length="92" mass="10514">RSDEYRSPNYHQGGGGHPQDFRRMPDHRGPPGNHGPMGPDHYRPFHPDKPPPLMDPRSPQSQKSPLEPISPALDRTAEQKPVTDFNWNNRKT</sequence>
<keyword evidence="3" id="KW-1185">Reference proteome</keyword>
<evidence type="ECO:0000313" key="2">
    <source>
        <dbReference type="EMBL" id="KAL0168142.1"/>
    </source>
</evidence>
<feature type="compositionally biased region" description="Basic and acidic residues" evidence="1">
    <location>
        <begin position="40"/>
        <end position="49"/>
    </location>
</feature>
<protein>
    <submittedName>
        <fullName evidence="2">Uncharacterized protein</fullName>
    </submittedName>
</protein>
<dbReference type="EMBL" id="JAMKFB020000018">
    <property type="protein sequence ID" value="KAL0168142.1"/>
    <property type="molecule type" value="Genomic_DNA"/>
</dbReference>
<comment type="caution">
    <text evidence="2">The sequence shown here is derived from an EMBL/GenBank/DDBJ whole genome shotgun (WGS) entry which is preliminary data.</text>
</comment>
<evidence type="ECO:0000256" key="1">
    <source>
        <dbReference type="SAM" id="MobiDB-lite"/>
    </source>
</evidence>
<proteinExistence type="predicted"/>
<accession>A0ABD0P2A0</accession>
<name>A0ABD0P2A0_CIRMR</name>
<evidence type="ECO:0000313" key="3">
    <source>
        <dbReference type="Proteomes" id="UP001529510"/>
    </source>
</evidence>
<feature type="region of interest" description="Disordered" evidence="1">
    <location>
        <begin position="1"/>
        <end position="92"/>
    </location>
</feature>
<dbReference type="AlphaFoldDB" id="A0ABD0P2A0"/>
<dbReference type="Proteomes" id="UP001529510">
    <property type="component" value="Unassembled WGS sequence"/>
</dbReference>
<feature type="non-terminal residue" evidence="2">
    <location>
        <position position="92"/>
    </location>
</feature>